<evidence type="ECO:0000313" key="1">
    <source>
        <dbReference type="Proteomes" id="UP000887564"/>
    </source>
</evidence>
<protein>
    <submittedName>
        <fullName evidence="2">Uncharacterized protein</fullName>
    </submittedName>
</protein>
<dbReference type="AlphaFoldDB" id="A0A914RGB8"/>
<evidence type="ECO:0000313" key="2">
    <source>
        <dbReference type="WBParaSite" id="PEQ_0000076701-mRNA-1"/>
    </source>
</evidence>
<name>A0A914RGB8_PAREQ</name>
<accession>A0A914RGB8</accession>
<keyword evidence="1" id="KW-1185">Reference proteome</keyword>
<dbReference type="Proteomes" id="UP000887564">
    <property type="component" value="Unplaced"/>
</dbReference>
<dbReference type="WBParaSite" id="PEQ_0000076701-mRNA-1">
    <property type="protein sequence ID" value="PEQ_0000076701-mRNA-1"/>
    <property type="gene ID" value="PEQ_0000076701"/>
</dbReference>
<reference evidence="2" key="1">
    <citation type="submission" date="2022-11" db="UniProtKB">
        <authorList>
            <consortium name="WormBaseParasite"/>
        </authorList>
    </citation>
    <scope>IDENTIFICATION</scope>
</reference>
<proteinExistence type="predicted"/>
<organism evidence="1 2">
    <name type="scientific">Parascaris equorum</name>
    <name type="common">Equine roundworm</name>
    <dbReference type="NCBI Taxonomy" id="6256"/>
    <lineage>
        <taxon>Eukaryota</taxon>
        <taxon>Metazoa</taxon>
        <taxon>Ecdysozoa</taxon>
        <taxon>Nematoda</taxon>
        <taxon>Chromadorea</taxon>
        <taxon>Rhabditida</taxon>
        <taxon>Spirurina</taxon>
        <taxon>Ascaridomorpha</taxon>
        <taxon>Ascaridoidea</taxon>
        <taxon>Ascarididae</taxon>
        <taxon>Parascaris</taxon>
    </lineage>
</organism>
<sequence>MRIFKCGIILGDRSTRCIGDVVEQFESARATVTCLHDSGDCDRLRNVCSVYRSTCDHERVSGAGNQRPEWCT</sequence>